<dbReference type="InterPro" id="IPR024461">
    <property type="entry name" value="CCDC90-like"/>
</dbReference>
<name>A0AAV9H9K4_9PEZI</name>
<protein>
    <recommendedName>
        <fullName evidence="12">MOZ protein represents a chromatin-associated acetyltransferase</fullName>
    </recommendedName>
</protein>
<feature type="compositionally biased region" description="Low complexity" evidence="8">
    <location>
        <begin position="85"/>
        <end position="102"/>
    </location>
</feature>
<reference evidence="10" key="1">
    <citation type="journal article" date="2023" name="Mol. Phylogenet. Evol.">
        <title>Genome-scale phylogeny and comparative genomics of the fungal order Sordariales.</title>
        <authorList>
            <person name="Hensen N."/>
            <person name="Bonometti L."/>
            <person name="Westerberg I."/>
            <person name="Brannstrom I.O."/>
            <person name="Guillou S."/>
            <person name="Cros-Aarteil S."/>
            <person name="Calhoun S."/>
            <person name="Haridas S."/>
            <person name="Kuo A."/>
            <person name="Mondo S."/>
            <person name="Pangilinan J."/>
            <person name="Riley R."/>
            <person name="LaButti K."/>
            <person name="Andreopoulos B."/>
            <person name="Lipzen A."/>
            <person name="Chen C."/>
            <person name="Yan M."/>
            <person name="Daum C."/>
            <person name="Ng V."/>
            <person name="Clum A."/>
            <person name="Steindorff A."/>
            <person name="Ohm R.A."/>
            <person name="Martin F."/>
            <person name="Silar P."/>
            <person name="Natvig D.O."/>
            <person name="Lalanne C."/>
            <person name="Gautier V."/>
            <person name="Ament-Velasquez S.L."/>
            <person name="Kruys A."/>
            <person name="Hutchinson M.I."/>
            <person name="Powell A.J."/>
            <person name="Barry K."/>
            <person name="Miller A.N."/>
            <person name="Grigoriev I.V."/>
            <person name="Debuchy R."/>
            <person name="Gladieux P."/>
            <person name="Hiltunen Thoren M."/>
            <person name="Johannesson H."/>
        </authorList>
    </citation>
    <scope>NUCLEOTIDE SEQUENCE</scope>
    <source>
        <strain evidence="10">PSN324</strain>
    </source>
</reference>
<feature type="transmembrane region" description="Helical" evidence="9">
    <location>
        <begin position="409"/>
        <end position="427"/>
    </location>
</feature>
<feature type="compositionally biased region" description="Low complexity" evidence="8">
    <location>
        <begin position="116"/>
        <end position="164"/>
    </location>
</feature>
<dbReference type="GO" id="GO:0016020">
    <property type="term" value="C:membrane"/>
    <property type="evidence" value="ECO:0007669"/>
    <property type="project" value="UniProtKB-SubCell"/>
</dbReference>
<accession>A0AAV9H9K4</accession>
<comment type="caution">
    <text evidence="10">The sequence shown here is derived from an EMBL/GenBank/DDBJ whole genome shotgun (WGS) entry which is preliminary data.</text>
</comment>
<proteinExistence type="predicted"/>
<keyword evidence="5" id="KW-0175">Coiled coil</keyword>
<dbReference type="EMBL" id="MU865191">
    <property type="protein sequence ID" value="KAK4456586.1"/>
    <property type="molecule type" value="Genomic_DNA"/>
</dbReference>
<evidence type="ECO:0000256" key="5">
    <source>
        <dbReference type="ARBA" id="ARBA00023054"/>
    </source>
</evidence>
<keyword evidence="7 9" id="KW-0472">Membrane</keyword>
<organism evidence="10 11">
    <name type="scientific">Cladorrhinum samala</name>
    <dbReference type="NCBI Taxonomy" id="585594"/>
    <lineage>
        <taxon>Eukaryota</taxon>
        <taxon>Fungi</taxon>
        <taxon>Dikarya</taxon>
        <taxon>Ascomycota</taxon>
        <taxon>Pezizomycotina</taxon>
        <taxon>Sordariomycetes</taxon>
        <taxon>Sordariomycetidae</taxon>
        <taxon>Sordariales</taxon>
        <taxon>Podosporaceae</taxon>
        <taxon>Cladorrhinum</taxon>
    </lineage>
</organism>
<evidence type="ECO:0000256" key="1">
    <source>
        <dbReference type="ARBA" id="ARBA00004173"/>
    </source>
</evidence>
<evidence type="ECO:0000256" key="8">
    <source>
        <dbReference type="SAM" id="MobiDB-lite"/>
    </source>
</evidence>
<dbReference type="Proteomes" id="UP001321749">
    <property type="component" value="Unassembled WGS sequence"/>
</dbReference>
<sequence>MASMRLTFLYPHLFRSTGRWTEPAASQVSQAATHSSRRKPPPPPPLCQRQQASFTTPSAGLQAAFAKRAGKGVEPLPAHETSELPPSKSQQAQQQDAAPKPQGTAEKGSKPEENKTQATTTTTTTTSSSSSAAAAAAAAATTANATEQTPPPSSSSTTKTTTAIPPLPTIELPPPSDIDPVTLTKKGSPMDELLHMEPPASISSSSSSPAPPTATLAPTPSTSSQTGTGTGIGIGTNTTTSSSKHHGYIHHFDSYSLVKHLSQGGYTLPQAIQTMKAIRAILAANLDDAQEKLVSKSDVENETYLFRAACSELSAEVRNNRRVSDEALRQQRTLLQHEVDILTQRLNQDLMTLADNVKGMFNDRRMVVREEQKAVESRIQEINYKISVRLNSDAKSEIEGLRWVLIRRSVFGIIFMAFMTFGTLRYATFKTHQRQQEAARFAREAEEAKRNNGKMDLSTAPEAAEILAAN</sequence>
<feature type="compositionally biased region" description="Low complexity" evidence="8">
    <location>
        <begin position="198"/>
        <end position="227"/>
    </location>
</feature>
<evidence type="ECO:0000256" key="2">
    <source>
        <dbReference type="ARBA" id="ARBA00004370"/>
    </source>
</evidence>
<evidence type="ECO:0000313" key="10">
    <source>
        <dbReference type="EMBL" id="KAK4456586.1"/>
    </source>
</evidence>
<evidence type="ECO:0000256" key="6">
    <source>
        <dbReference type="ARBA" id="ARBA00023128"/>
    </source>
</evidence>
<keyword evidence="4 9" id="KW-1133">Transmembrane helix</keyword>
<evidence type="ECO:0000256" key="7">
    <source>
        <dbReference type="ARBA" id="ARBA00023136"/>
    </source>
</evidence>
<feature type="compositionally biased region" description="Polar residues" evidence="8">
    <location>
        <begin position="24"/>
        <end position="34"/>
    </location>
</feature>
<keyword evidence="3 9" id="KW-0812">Transmembrane</keyword>
<feature type="region of interest" description="Disordered" evidence="8">
    <location>
        <begin position="21"/>
        <end position="244"/>
    </location>
</feature>
<keyword evidence="6" id="KW-0496">Mitochondrion</keyword>
<evidence type="ECO:0000256" key="4">
    <source>
        <dbReference type="ARBA" id="ARBA00022989"/>
    </source>
</evidence>
<gene>
    <name evidence="10" type="ORF">QBC42DRAFT_214579</name>
</gene>
<dbReference type="GO" id="GO:0005739">
    <property type="term" value="C:mitochondrion"/>
    <property type="evidence" value="ECO:0007669"/>
    <property type="project" value="UniProtKB-SubCell"/>
</dbReference>
<dbReference type="Pfam" id="PF07798">
    <property type="entry name" value="CCDC90-like"/>
    <property type="match status" value="1"/>
</dbReference>
<evidence type="ECO:0000256" key="9">
    <source>
        <dbReference type="SAM" id="Phobius"/>
    </source>
</evidence>
<dbReference type="PANTHER" id="PTHR14360">
    <property type="entry name" value="PROTEIN FMP32, MITOCHONDRIAL"/>
    <property type="match status" value="1"/>
</dbReference>
<evidence type="ECO:0000313" key="11">
    <source>
        <dbReference type="Proteomes" id="UP001321749"/>
    </source>
</evidence>
<keyword evidence="11" id="KW-1185">Reference proteome</keyword>
<evidence type="ECO:0008006" key="12">
    <source>
        <dbReference type="Google" id="ProtNLM"/>
    </source>
</evidence>
<comment type="subcellular location">
    <subcellularLocation>
        <location evidence="2">Membrane</location>
    </subcellularLocation>
    <subcellularLocation>
        <location evidence="1">Mitochondrion</location>
    </subcellularLocation>
</comment>
<reference evidence="10" key="2">
    <citation type="submission" date="2023-06" db="EMBL/GenBank/DDBJ databases">
        <authorList>
            <consortium name="Lawrence Berkeley National Laboratory"/>
            <person name="Mondo S.J."/>
            <person name="Hensen N."/>
            <person name="Bonometti L."/>
            <person name="Westerberg I."/>
            <person name="Brannstrom I.O."/>
            <person name="Guillou S."/>
            <person name="Cros-Aarteil S."/>
            <person name="Calhoun S."/>
            <person name="Haridas S."/>
            <person name="Kuo A."/>
            <person name="Pangilinan J."/>
            <person name="Riley R."/>
            <person name="Labutti K."/>
            <person name="Andreopoulos B."/>
            <person name="Lipzen A."/>
            <person name="Chen C."/>
            <person name="Yanf M."/>
            <person name="Daum C."/>
            <person name="Ng V."/>
            <person name="Clum A."/>
            <person name="Steindorff A."/>
            <person name="Ohm R."/>
            <person name="Martin F."/>
            <person name="Silar P."/>
            <person name="Natvig D."/>
            <person name="Lalanne C."/>
            <person name="Gautier V."/>
            <person name="Ament-Velasquez S.L."/>
            <person name="Kruys A."/>
            <person name="Hutchinson M.I."/>
            <person name="Powell A.J."/>
            <person name="Barry K."/>
            <person name="Miller A.N."/>
            <person name="Grigoriev I.V."/>
            <person name="Debuchy R."/>
            <person name="Gladieux P."/>
            <person name="Thoren M.H."/>
            <person name="Johannesson H."/>
        </authorList>
    </citation>
    <scope>NUCLEOTIDE SEQUENCE</scope>
    <source>
        <strain evidence="10">PSN324</strain>
    </source>
</reference>
<feature type="compositionally biased region" description="Polar residues" evidence="8">
    <location>
        <begin position="48"/>
        <end position="59"/>
    </location>
</feature>
<dbReference type="AlphaFoldDB" id="A0AAV9H9K4"/>
<feature type="compositionally biased region" description="Pro residues" evidence="8">
    <location>
        <begin position="165"/>
        <end position="177"/>
    </location>
</feature>
<evidence type="ECO:0000256" key="3">
    <source>
        <dbReference type="ARBA" id="ARBA00022692"/>
    </source>
</evidence>
<dbReference type="Gene3D" id="1.20.5.340">
    <property type="match status" value="1"/>
</dbReference>
<dbReference type="PANTHER" id="PTHR14360:SF12">
    <property type="entry name" value="MOZ PROTEIN REPRESENTS A CHROMATIN-ASSOCIATED ACETYLTRANSFERASE"/>
    <property type="match status" value="1"/>
</dbReference>